<dbReference type="PANTHER" id="PTHR11662">
    <property type="entry name" value="SOLUTE CARRIER FAMILY 17"/>
    <property type="match status" value="1"/>
</dbReference>
<keyword evidence="5 7" id="KW-1133">Transmembrane helix</keyword>
<comment type="caution">
    <text evidence="8">The sequence shown here is derived from an EMBL/GenBank/DDBJ whole genome shotgun (WGS) entry which is preliminary data.</text>
</comment>
<dbReference type="FunFam" id="1.20.1250.20:FF:000003">
    <property type="entry name" value="Solute carrier family 17 member 3"/>
    <property type="match status" value="1"/>
</dbReference>
<evidence type="ECO:0000256" key="5">
    <source>
        <dbReference type="ARBA" id="ARBA00022989"/>
    </source>
</evidence>
<feature type="transmembrane region" description="Helical" evidence="7">
    <location>
        <begin position="381"/>
        <end position="401"/>
    </location>
</feature>
<evidence type="ECO:0000256" key="4">
    <source>
        <dbReference type="ARBA" id="ARBA00022847"/>
    </source>
</evidence>
<gene>
    <name evidence="8" type="ORF">BaRGS_00020925</name>
</gene>
<dbReference type="PANTHER" id="PTHR11662:SF399">
    <property type="entry name" value="FI19708P1-RELATED"/>
    <property type="match status" value="1"/>
</dbReference>
<feature type="transmembrane region" description="Helical" evidence="7">
    <location>
        <begin position="284"/>
        <end position="305"/>
    </location>
</feature>
<evidence type="ECO:0000256" key="1">
    <source>
        <dbReference type="ARBA" id="ARBA00004141"/>
    </source>
</evidence>
<feature type="transmembrane region" description="Helical" evidence="7">
    <location>
        <begin position="90"/>
        <end position="111"/>
    </location>
</feature>
<feature type="transmembrane region" description="Helical" evidence="7">
    <location>
        <begin position="413"/>
        <end position="434"/>
    </location>
</feature>
<keyword evidence="2" id="KW-0813">Transport</keyword>
<accession>A0ABD0KLJ8</accession>
<evidence type="ECO:0000256" key="2">
    <source>
        <dbReference type="ARBA" id="ARBA00022448"/>
    </source>
</evidence>
<dbReference type="AlphaFoldDB" id="A0ABD0KLJ8"/>
<dbReference type="Gene3D" id="1.20.1250.20">
    <property type="entry name" value="MFS general substrate transporter like domains"/>
    <property type="match status" value="2"/>
</dbReference>
<keyword evidence="9" id="KW-1185">Reference proteome</keyword>
<organism evidence="8 9">
    <name type="scientific">Batillaria attramentaria</name>
    <dbReference type="NCBI Taxonomy" id="370345"/>
    <lineage>
        <taxon>Eukaryota</taxon>
        <taxon>Metazoa</taxon>
        <taxon>Spiralia</taxon>
        <taxon>Lophotrochozoa</taxon>
        <taxon>Mollusca</taxon>
        <taxon>Gastropoda</taxon>
        <taxon>Caenogastropoda</taxon>
        <taxon>Sorbeoconcha</taxon>
        <taxon>Cerithioidea</taxon>
        <taxon>Batillariidae</taxon>
        <taxon>Batillaria</taxon>
    </lineage>
</organism>
<evidence type="ECO:0000256" key="7">
    <source>
        <dbReference type="SAM" id="Phobius"/>
    </source>
</evidence>
<dbReference type="SUPFAM" id="SSF103473">
    <property type="entry name" value="MFS general substrate transporter"/>
    <property type="match status" value="1"/>
</dbReference>
<feature type="transmembrane region" description="Helical" evidence="7">
    <location>
        <begin position="178"/>
        <end position="200"/>
    </location>
</feature>
<dbReference type="Pfam" id="PF07690">
    <property type="entry name" value="MFS_1"/>
    <property type="match status" value="2"/>
</dbReference>
<dbReference type="InterPro" id="IPR011701">
    <property type="entry name" value="MFS"/>
</dbReference>
<feature type="transmembrane region" description="Helical" evidence="7">
    <location>
        <begin position="143"/>
        <end position="166"/>
    </location>
</feature>
<dbReference type="InterPro" id="IPR050382">
    <property type="entry name" value="MFS_Na/Anion_cotransporter"/>
</dbReference>
<evidence type="ECO:0000256" key="3">
    <source>
        <dbReference type="ARBA" id="ARBA00022692"/>
    </source>
</evidence>
<sequence>MFAEKSELSDLPLFPSYRLGIVLITLAGVFCNFATQSSTGASLLTMLQQKNNFTSSNATDDGAAPTSAVNGTRSPHMQWRFSWDKKTQGWILSSFFIGYYAMQFLVGWLANRFGGKRVCMVGAVTLACLQGVIVVAAADDPTFFIIVIAVAGFVNGSIMASIMGIAAKWIPPQENSRLSSLTFSGCLLLVTAILICVFVTDSPDTNTRVSPQERKYIQDSFSSHGYVTVSMTAKVPWLKIITSLPVLAVASAQFGSDWLMYCIITVIPSYFKYVRHMDTFKVDVLTGVPLAGMPLVGILASVVVDRLRKKDTIATTTVRKFCLVFAQPIPGLLLLLMSFLPDDNEAGVIVLYTVAVLMLTGLSGCSWVANIVEMCPEYTSIIGSFAQIVAMTSSFIAPLVLTALTPNNTAEEWRVCFGVIFAVVVTSFAIFTAFGSSAPQNWHSSEIEILVIKPKTETSLKANGTVGMYRRLE</sequence>
<feature type="transmembrane region" description="Helical" evidence="7">
    <location>
        <begin position="317"/>
        <end position="340"/>
    </location>
</feature>
<feature type="transmembrane region" description="Helical" evidence="7">
    <location>
        <begin position="21"/>
        <end position="47"/>
    </location>
</feature>
<reference evidence="8 9" key="1">
    <citation type="journal article" date="2023" name="Sci. Data">
        <title>Genome assembly of the Korean intertidal mud-creeper Batillaria attramentaria.</title>
        <authorList>
            <person name="Patra A.K."/>
            <person name="Ho P.T."/>
            <person name="Jun S."/>
            <person name="Lee S.J."/>
            <person name="Kim Y."/>
            <person name="Won Y.J."/>
        </authorList>
    </citation>
    <scope>NUCLEOTIDE SEQUENCE [LARGE SCALE GENOMIC DNA]</scope>
    <source>
        <strain evidence="8">Wonlab-2016</strain>
    </source>
</reference>
<dbReference type="InterPro" id="IPR036259">
    <property type="entry name" value="MFS_trans_sf"/>
</dbReference>
<evidence type="ECO:0000256" key="6">
    <source>
        <dbReference type="ARBA" id="ARBA00023136"/>
    </source>
</evidence>
<comment type="subcellular location">
    <subcellularLocation>
        <location evidence="1">Membrane</location>
        <topology evidence="1">Multi-pass membrane protein</topology>
    </subcellularLocation>
</comment>
<keyword evidence="3 7" id="KW-0812">Transmembrane</keyword>
<proteinExistence type="predicted"/>
<dbReference type="Proteomes" id="UP001519460">
    <property type="component" value="Unassembled WGS sequence"/>
</dbReference>
<evidence type="ECO:0008006" key="10">
    <source>
        <dbReference type="Google" id="ProtNLM"/>
    </source>
</evidence>
<protein>
    <recommendedName>
        <fullName evidence="10">Major facilitator superfamily (MFS) profile domain-containing protein</fullName>
    </recommendedName>
</protein>
<evidence type="ECO:0000313" key="9">
    <source>
        <dbReference type="Proteomes" id="UP001519460"/>
    </source>
</evidence>
<feature type="transmembrane region" description="Helical" evidence="7">
    <location>
        <begin position="346"/>
        <end position="369"/>
    </location>
</feature>
<evidence type="ECO:0000313" key="8">
    <source>
        <dbReference type="EMBL" id="KAK7487878.1"/>
    </source>
</evidence>
<name>A0ABD0KLJ8_9CAEN</name>
<dbReference type="GO" id="GO:0016020">
    <property type="term" value="C:membrane"/>
    <property type="evidence" value="ECO:0007669"/>
    <property type="project" value="UniProtKB-SubCell"/>
</dbReference>
<keyword evidence="6 7" id="KW-0472">Membrane</keyword>
<dbReference type="EMBL" id="JACVVK020000158">
    <property type="protein sequence ID" value="KAK7487878.1"/>
    <property type="molecule type" value="Genomic_DNA"/>
</dbReference>
<feature type="transmembrane region" description="Helical" evidence="7">
    <location>
        <begin position="118"/>
        <end position="137"/>
    </location>
</feature>
<keyword evidence="4" id="KW-0769">Symport</keyword>
<dbReference type="GO" id="GO:0015293">
    <property type="term" value="F:symporter activity"/>
    <property type="evidence" value="ECO:0007669"/>
    <property type="project" value="UniProtKB-KW"/>
</dbReference>